<name>A0A917Q8T5_9HYPH</name>
<proteinExistence type="predicted"/>
<sequence length="145" mass="15774">MANETNPRFEIPAEMRDMAERSVEQARLAMEGFVNAASRAMETFDAPAERMGMNTKDMREKTFGMAEANLKASFEHAHKMIRAKDPAEAMKLQVEFMQSQFALMQEQMRQLGVDATSAMKQAGDGAAKAAGDATKAAAKGGPKAP</sequence>
<dbReference type="Pfam" id="PF09361">
    <property type="entry name" value="Phasin_2"/>
    <property type="match status" value="1"/>
</dbReference>
<organism evidence="3 4">
    <name type="scientific">Salinarimonas ramus</name>
    <dbReference type="NCBI Taxonomy" id="690164"/>
    <lineage>
        <taxon>Bacteria</taxon>
        <taxon>Pseudomonadati</taxon>
        <taxon>Pseudomonadota</taxon>
        <taxon>Alphaproteobacteria</taxon>
        <taxon>Hyphomicrobiales</taxon>
        <taxon>Salinarimonadaceae</taxon>
        <taxon>Salinarimonas</taxon>
    </lineage>
</organism>
<comment type="caution">
    <text evidence="3">The sequence shown here is derived from an EMBL/GenBank/DDBJ whole genome shotgun (WGS) entry which is preliminary data.</text>
</comment>
<evidence type="ECO:0000313" key="3">
    <source>
        <dbReference type="EMBL" id="GGK36975.1"/>
    </source>
</evidence>
<dbReference type="InterPro" id="IPR018968">
    <property type="entry name" value="Phasin"/>
</dbReference>
<protein>
    <recommendedName>
        <fullName evidence="2">Phasin domain-containing protein</fullName>
    </recommendedName>
</protein>
<feature type="region of interest" description="Disordered" evidence="1">
    <location>
        <begin position="120"/>
        <end position="145"/>
    </location>
</feature>
<dbReference type="Proteomes" id="UP000600449">
    <property type="component" value="Unassembled WGS sequence"/>
</dbReference>
<keyword evidence="4" id="KW-1185">Reference proteome</keyword>
<dbReference type="RefSeq" id="WP_188913376.1">
    <property type="nucleotide sequence ID" value="NZ_BMMF01000006.1"/>
</dbReference>
<evidence type="ECO:0000256" key="1">
    <source>
        <dbReference type="SAM" id="MobiDB-lite"/>
    </source>
</evidence>
<reference evidence="3 4" key="1">
    <citation type="journal article" date="2014" name="Int. J. Syst. Evol. Microbiol.">
        <title>Complete genome sequence of Corynebacterium casei LMG S-19264T (=DSM 44701T), isolated from a smear-ripened cheese.</title>
        <authorList>
            <consortium name="US DOE Joint Genome Institute (JGI-PGF)"/>
            <person name="Walter F."/>
            <person name="Albersmeier A."/>
            <person name="Kalinowski J."/>
            <person name="Ruckert C."/>
        </authorList>
    </citation>
    <scope>NUCLEOTIDE SEQUENCE [LARGE SCALE GENOMIC DNA]</scope>
    <source>
        <strain evidence="3 4">CGMCC 1.9161</strain>
    </source>
</reference>
<feature type="domain" description="Phasin" evidence="2">
    <location>
        <begin position="33"/>
        <end position="124"/>
    </location>
</feature>
<accession>A0A917Q8T5</accession>
<evidence type="ECO:0000259" key="2">
    <source>
        <dbReference type="Pfam" id="PF09361"/>
    </source>
</evidence>
<gene>
    <name evidence="3" type="ORF">GCM10011322_24980</name>
</gene>
<dbReference type="EMBL" id="BMMF01000006">
    <property type="protein sequence ID" value="GGK36975.1"/>
    <property type="molecule type" value="Genomic_DNA"/>
</dbReference>
<dbReference type="AlphaFoldDB" id="A0A917Q8T5"/>
<evidence type="ECO:0000313" key="4">
    <source>
        <dbReference type="Proteomes" id="UP000600449"/>
    </source>
</evidence>